<organism evidence="2">
    <name type="scientific">Albugo laibachii Nc14</name>
    <dbReference type="NCBI Taxonomy" id="890382"/>
    <lineage>
        <taxon>Eukaryota</taxon>
        <taxon>Sar</taxon>
        <taxon>Stramenopiles</taxon>
        <taxon>Oomycota</taxon>
        <taxon>Peronosporomycetes</taxon>
        <taxon>Albuginales</taxon>
        <taxon>Albuginaceae</taxon>
        <taxon>Albugo</taxon>
    </lineage>
</organism>
<reference evidence="2" key="1">
    <citation type="journal article" date="2011" name="PLoS Biol.">
        <title>Gene gain and loss during evolution of obligate parasitism in the white rust pathogen of Arabidopsis thaliana.</title>
        <authorList>
            <person name="Kemen E."/>
            <person name="Gardiner A."/>
            <person name="Schultz-Larsen T."/>
            <person name="Kemen A.C."/>
            <person name="Balmuth A.L."/>
            <person name="Robert-Seilaniantz A."/>
            <person name="Bailey K."/>
            <person name="Holub E."/>
            <person name="Studholme D.J."/>
            <person name="Maclean D."/>
            <person name="Jones J.D."/>
        </authorList>
    </citation>
    <scope>NUCLEOTIDE SEQUENCE</scope>
</reference>
<gene>
    <name evidence="2" type="primary">AlNc14C87G5569</name>
    <name evidence="2" type="ORF">ALNC14_063170</name>
</gene>
<proteinExistence type="predicted"/>
<accession>F0WG40</accession>
<feature type="compositionally biased region" description="Polar residues" evidence="1">
    <location>
        <begin position="134"/>
        <end position="145"/>
    </location>
</feature>
<feature type="compositionally biased region" description="Basic and acidic residues" evidence="1">
    <location>
        <begin position="146"/>
        <end position="156"/>
    </location>
</feature>
<protein>
    <submittedName>
        <fullName evidence="2">AlNc14C87G5569 protein</fullName>
    </submittedName>
</protein>
<name>F0WG40_9STRA</name>
<feature type="region of interest" description="Disordered" evidence="1">
    <location>
        <begin position="134"/>
        <end position="156"/>
    </location>
</feature>
<dbReference type="AlphaFoldDB" id="F0WG40"/>
<evidence type="ECO:0000313" key="2">
    <source>
        <dbReference type="EMBL" id="CCA20174.1"/>
    </source>
</evidence>
<dbReference type="EMBL" id="FR824132">
    <property type="protein sequence ID" value="CCA20174.1"/>
    <property type="molecule type" value="Genomic_DNA"/>
</dbReference>
<sequence>MQLYPAGSEMLWSHSQWKWYETRSGAYRGACKPFLPNKWTGVATVFVWFEVDTYVDSWLQQHFGTLTDAMERAYKLAGGRKSSGQASQYRCNRLTKKKENCLDLAKKAHSKSVDVSHLDISKQLCIFTDKIESSLGSSDNAGSETRQNKSMEGQDH</sequence>
<evidence type="ECO:0000256" key="1">
    <source>
        <dbReference type="SAM" id="MobiDB-lite"/>
    </source>
</evidence>
<dbReference type="HOGENOM" id="CLU_1689936_0_0_1"/>
<reference evidence="2" key="2">
    <citation type="submission" date="2011-02" db="EMBL/GenBank/DDBJ databases">
        <authorList>
            <person name="MacLean D."/>
        </authorList>
    </citation>
    <scope>NUCLEOTIDE SEQUENCE</scope>
</reference>